<evidence type="ECO:0000313" key="10">
    <source>
        <dbReference type="Proteomes" id="UP001141552"/>
    </source>
</evidence>
<dbReference type="InterPro" id="IPR016177">
    <property type="entry name" value="DNA-bd_dom_sf"/>
</dbReference>
<evidence type="ECO:0000256" key="7">
    <source>
        <dbReference type="ARBA" id="ARBA00024343"/>
    </source>
</evidence>
<evidence type="ECO:0000256" key="2">
    <source>
        <dbReference type="ARBA" id="ARBA00023015"/>
    </source>
</evidence>
<evidence type="ECO:0000256" key="3">
    <source>
        <dbReference type="ARBA" id="ARBA00023125"/>
    </source>
</evidence>
<dbReference type="InterPro" id="IPR045277">
    <property type="entry name" value="DRE1A-I"/>
</dbReference>
<dbReference type="GO" id="GO:0003677">
    <property type="term" value="F:DNA binding"/>
    <property type="evidence" value="ECO:0007669"/>
    <property type="project" value="UniProtKB-KW"/>
</dbReference>
<keyword evidence="10" id="KW-1185">Reference proteome</keyword>
<reference evidence="9" key="2">
    <citation type="journal article" date="2023" name="Plants (Basel)">
        <title>Annotation of the Turnera subulata (Passifloraceae) Draft Genome Reveals the S-Locus Evolved after the Divergence of Turneroideae from Passifloroideae in a Stepwise Manner.</title>
        <authorList>
            <person name="Henning P.M."/>
            <person name="Roalson E.H."/>
            <person name="Mir W."/>
            <person name="McCubbin A.G."/>
            <person name="Shore J.S."/>
        </authorList>
    </citation>
    <scope>NUCLEOTIDE SEQUENCE</scope>
    <source>
        <strain evidence="9">F60SS</strain>
    </source>
</reference>
<dbReference type="Pfam" id="PF00847">
    <property type="entry name" value="AP2"/>
    <property type="match status" value="1"/>
</dbReference>
<evidence type="ECO:0000256" key="4">
    <source>
        <dbReference type="ARBA" id="ARBA00023159"/>
    </source>
</evidence>
<reference evidence="9" key="1">
    <citation type="submission" date="2022-02" db="EMBL/GenBank/DDBJ databases">
        <authorList>
            <person name="Henning P.M."/>
            <person name="McCubbin A.G."/>
            <person name="Shore J.S."/>
        </authorList>
    </citation>
    <scope>NUCLEOTIDE SEQUENCE</scope>
    <source>
        <strain evidence="9">F60SS</strain>
        <tissue evidence="9">Leaves</tissue>
    </source>
</reference>
<dbReference type="EMBL" id="JAKUCV010004947">
    <property type="protein sequence ID" value="KAJ4833438.1"/>
    <property type="molecule type" value="Genomic_DNA"/>
</dbReference>
<evidence type="ECO:0000256" key="6">
    <source>
        <dbReference type="ARBA" id="ARBA00023242"/>
    </source>
</evidence>
<keyword evidence="4" id="KW-0010">Activator</keyword>
<evidence type="ECO:0000259" key="8">
    <source>
        <dbReference type="PROSITE" id="PS51032"/>
    </source>
</evidence>
<protein>
    <recommendedName>
        <fullName evidence="8">AP2/ERF domain-containing protein</fullName>
    </recommendedName>
</protein>
<keyword evidence="5" id="KW-0804">Transcription</keyword>
<name>A0A9Q0FL88_9ROSI</name>
<keyword evidence="6" id="KW-0539">Nucleus</keyword>
<dbReference type="PANTHER" id="PTHR31839:SF39">
    <property type="entry name" value="CBF3 PROTEIN"/>
    <property type="match status" value="1"/>
</dbReference>
<keyword evidence="2" id="KW-0805">Transcription regulation</keyword>
<dbReference type="OrthoDB" id="676764at2759"/>
<evidence type="ECO:0000256" key="1">
    <source>
        <dbReference type="ARBA" id="ARBA00004123"/>
    </source>
</evidence>
<dbReference type="PROSITE" id="PS51032">
    <property type="entry name" value="AP2_ERF"/>
    <property type="match status" value="1"/>
</dbReference>
<evidence type="ECO:0000313" key="9">
    <source>
        <dbReference type="EMBL" id="KAJ4833438.1"/>
    </source>
</evidence>
<dbReference type="GO" id="GO:0003700">
    <property type="term" value="F:DNA-binding transcription factor activity"/>
    <property type="evidence" value="ECO:0007669"/>
    <property type="project" value="InterPro"/>
</dbReference>
<dbReference type="GO" id="GO:0005634">
    <property type="term" value="C:nucleus"/>
    <property type="evidence" value="ECO:0007669"/>
    <property type="project" value="UniProtKB-SubCell"/>
</dbReference>
<comment type="similarity">
    <text evidence="7">Belongs to the AP2/ERF transcription factor family. ERF subfamily.</text>
</comment>
<evidence type="ECO:0000256" key="5">
    <source>
        <dbReference type="ARBA" id="ARBA00023163"/>
    </source>
</evidence>
<dbReference type="AlphaFoldDB" id="A0A9Q0FL88"/>
<dbReference type="Gene3D" id="3.30.730.10">
    <property type="entry name" value="AP2/ERF domain"/>
    <property type="match status" value="1"/>
</dbReference>
<dbReference type="Proteomes" id="UP001141552">
    <property type="component" value="Unassembled WGS sequence"/>
</dbReference>
<dbReference type="SMART" id="SM00380">
    <property type="entry name" value="AP2"/>
    <property type="match status" value="1"/>
</dbReference>
<dbReference type="InterPro" id="IPR001471">
    <property type="entry name" value="AP2/ERF_dom"/>
</dbReference>
<keyword evidence="3" id="KW-0238">DNA-binding</keyword>
<dbReference type="PANTHER" id="PTHR31839">
    <property type="entry name" value="DEHYDRATION-RESPONSIVE ELEMENT-BINDING PROTEIN 1D"/>
    <property type="match status" value="1"/>
</dbReference>
<dbReference type="InterPro" id="IPR036955">
    <property type="entry name" value="AP2/ERF_dom_sf"/>
</dbReference>
<sequence length="209" mass="22850">MDATEKLSSTSPSALATSAKTLHVCMQKLKAGRKKFQETRHPTHRGVRRRNGKWVCEVRQPHDKTGRIWLGTFTCPEMAARAHDAAALALRGEAAVLNFPGTAHLLPQARSTSIKDIQCAADSVGCVSLFDLGCHDWSSTSFSYSCLSCGTESKEKNGGNFLDEEELFNMPGLLDSMAEGLILTPPGISTGFSWDDDEENAVDLNLWVY</sequence>
<gene>
    <name evidence="9" type="ORF">Tsubulata_018916</name>
</gene>
<feature type="domain" description="AP2/ERF" evidence="8">
    <location>
        <begin position="43"/>
        <end position="100"/>
    </location>
</feature>
<comment type="subcellular location">
    <subcellularLocation>
        <location evidence="1">Nucleus</location>
    </subcellularLocation>
</comment>
<dbReference type="PRINTS" id="PR00367">
    <property type="entry name" value="ETHRSPELEMNT"/>
</dbReference>
<comment type="caution">
    <text evidence="9">The sequence shown here is derived from an EMBL/GenBank/DDBJ whole genome shotgun (WGS) entry which is preliminary data.</text>
</comment>
<accession>A0A9Q0FL88</accession>
<proteinExistence type="inferred from homology"/>
<organism evidence="9 10">
    <name type="scientific">Turnera subulata</name>
    <dbReference type="NCBI Taxonomy" id="218843"/>
    <lineage>
        <taxon>Eukaryota</taxon>
        <taxon>Viridiplantae</taxon>
        <taxon>Streptophyta</taxon>
        <taxon>Embryophyta</taxon>
        <taxon>Tracheophyta</taxon>
        <taxon>Spermatophyta</taxon>
        <taxon>Magnoliopsida</taxon>
        <taxon>eudicotyledons</taxon>
        <taxon>Gunneridae</taxon>
        <taxon>Pentapetalae</taxon>
        <taxon>rosids</taxon>
        <taxon>fabids</taxon>
        <taxon>Malpighiales</taxon>
        <taxon>Passifloraceae</taxon>
        <taxon>Turnera</taxon>
    </lineage>
</organism>
<dbReference type="SUPFAM" id="SSF54171">
    <property type="entry name" value="DNA-binding domain"/>
    <property type="match status" value="1"/>
</dbReference>